<dbReference type="GO" id="GO:0008236">
    <property type="term" value="F:serine-type peptidase activity"/>
    <property type="evidence" value="ECO:0007669"/>
    <property type="project" value="InterPro"/>
</dbReference>
<dbReference type="InterPro" id="IPR001375">
    <property type="entry name" value="Peptidase_S9_cat"/>
</dbReference>
<dbReference type="AlphaFoldDB" id="A0A8T2NJJ1"/>
<protein>
    <recommendedName>
        <fullName evidence="1">Peptidase S9 prolyl oligopeptidase catalytic domain-containing protein</fullName>
    </recommendedName>
</protein>
<accession>A0A8T2NJJ1</accession>
<evidence type="ECO:0000313" key="3">
    <source>
        <dbReference type="Proteomes" id="UP000824540"/>
    </source>
</evidence>
<keyword evidence="3" id="KW-1185">Reference proteome</keyword>
<evidence type="ECO:0000259" key="1">
    <source>
        <dbReference type="Pfam" id="PF00326"/>
    </source>
</evidence>
<proteinExistence type="predicted"/>
<dbReference type="GO" id="GO:0008239">
    <property type="term" value="F:dipeptidyl-peptidase activity"/>
    <property type="evidence" value="ECO:0007669"/>
    <property type="project" value="TreeGrafter"/>
</dbReference>
<dbReference type="PANTHER" id="PTHR11731:SF202">
    <property type="entry name" value="DIPEPTIDYL PEPTIDASE FAMILY MEMBER 2"/>
    <property type="match status" value="1"/>
</dbReference>
<dbReference type="InterPro" id="IPR050278">
    <property type="entry name" value="Serine_Prot_S9B/DPPIV"/>
</dbReference>
<sequence length="81" mass="8894">MARLGIKPPASGQTASYRFGLGWDTYLASTEKVIVASFDGRGSGYQGDRVMHSIYKRLGTYEVEDQITAVSQAKGKRQHPT</sequence>
<gene>
    <name evidence="2" type="ORF">JZ751_020066</name>
</gene>
<dbReference type="GO" id="GO:0005886">
    <property type="term" value="C:plasma membrane"/>
    <property type="evidence" value="ECO:0007669"/>
    <property type="project" value="TreeGrafter"/>
</dbReference>
<dbReference type="Proteomes" id="UP000824540">
    <property type="component" value="Unassembled WGS sequence"/>
</dbReference>
<reference evidence="2" key="1">
    <citation type="thesis" date="2021" institute="BYU ScholarsArchive" country="Provo, UT, USA">
        <title>Applications of and Algorithms for Genome Assembly and Genomic Analyses with an Emphasis on Marine Teleosts.</title>
        <authorList>
            <person name="Pickett B.D."/>
        </authorList>
    </citation>
    <scope>NUCLEOTIDE SEQUENCE</scope>
    <source>
        <strain evidence="2">HI-2016</strain>
    </source>
</reference>
<feature type="domain" description="Peptidase S9 prolyl oligopeptidase catalytic" evidence="1">
    <location>
        <begin position="22"/>
        <end position="73"/>
    </location>
</feature>
<dbReference type="SUPFAM" id="SSF53474">
    <property type="entry name" value="alpha/beta-Hydrolases"/>
    <property type="match status" value="1"/>
</dbReference>
<dbReference type="GO" id="GO:0006508">
    <property type="term" value="P:proteolysis"/>
    <property type="evidence" value="ECO:0007669"/>
    <property type="project" value="InterPro"/>
</dbReference>
<name>A0A8T2NJJ1_9TELE</name>
<dbReference type="InterPro" id="IPR029058">
    <property type="entry name" value="AB_hydrolase_fold"/>
</dbReference>
<comment type="caution">
    <text evidence="2">The sequence shown here is derived from an EMBL/GenBank/DDBJ whole genome shotgun (WGS) entry which is preliminary data.</text>
</comment>
<dbReference type="EMBL" id="JAFBMS010000039">
    <property type="protein sequence ID" value="KAG9340873.1"/>
    <property type="molecule type" value="Genomic_DNA"/>
</dbReference>
<evidence type="ECO:0000313" key="2">
    <source>
        <dbReference type="EMBL" id="KAG9340873.1"/>
    </source>
</evidence>
<dbReference type="Pfam" id="PF00326">
    <property type="entry name" value="Peptidase_S9"/>
    <property type="match status" value="1"/>
</dbReference>
<dbReference type="OrthoDB" id="16520at2759"/>
<dbReference type="Gene3D" id="3.40.50.1820">
    <property type="entry name" value="alpha/beta hydrolase"/>
    <property type="match status" value="1"/>
</dbReference>
<organism evidence="2 3">
    <name type="scientific">Albula glossodonta</name>
    <name type="common">roundjaw bonefish</name>
    <dbReference type="NCBI Taxonomy" id="121402"/>
    <lineage>
        <taxon>Eukaryota</taxon>
        <taxon>Metazoa</taxon>
        <taxon>Chordata</taxon>
        <taxon>Craniata</taxon>
        <taxon>Vertebrata</taxon>
        <taxon>Euteleostomi</taxon>
        <taxon>Actinopterygii</taxon>
        <taxon>Neopterygii</taxon>
        <taxon>Teleostei</taxon>
        <taxon>Albuliformes</taxon>
        <taxon>Albulidae</taxon>
        <taxon>Albula</taxon>
    </lineage>
</organism>
<dbReference type="PANTHER" id="PTHR11731">
    <property type="entry name" value="PROTEASE FAMILY S9B,C DIPEPTIDYL-PEPTIDASE IV-RELATED"/>
    <property type="match status" value="1"/>
</dbReference>